<evidence type="ECO:0000256" key="1">
    <source>
        <dbReference type="ARBA" id="ARBA00003389"/>
    </source>
</evidence>
<keyword evidence="10" id="KW-0325">Glycoprotein</keyword>
<keyword evidence="11 13" id="KW-0539">Nucleus</keyword>
<feature type="chain" id="PRO_5003442358" description="Nuclear fusion protein KAR5" evidence="14">
    <location>
        <begin position="17"/>
        <end position="141"/>
    </location>
</feature>
<dbReference type="GO" id="GO:0048288">
    <property type="term" value="P:nuclear membrane fusion involved in karyogamy"/>
    <property type="evidence" value="ECO:0007669"/>
    <property type="project" value="UniProtKB-UniRule"/>
</dbReference>
<evidence type="ECO:0000256" key="5">
    <source>
        <dbReference type="ARBA" id="ARBA00022692"/>
    </source>
</evidence>
<dbReference type="GO" id="GO:0005789">
    <property type="term" value="C:endoplasmic reticulum membrane"/>
    <property type="evidence" value="ECO:0007669"/>
    <property type="project" value="UniProtKB-SubCell"/>
</dbReference>
<evidence type="ECO:0000256" key="9">
    <source>
        <dbReference type="ARBA" id="ARBA00023136"/>
    </source>
</evidence>
<evidence type="ECO:0000256" key="10">
    <source>
        <dbReference type="ARBA" id="ARBA00023180"/>
    </source>
</evidence>
<dbReference type="GO" id="GO:0031965">
    <property type="term" value="C:nuclear membrane"/>
    <property type="evidence" value="ECO:0007669"/>
    <property type="project" value="UniProtKB-SubCell"/>
</dbReference>
<evidence type="ECO:0000256" key="11">
    <source>
        <dbReference type="ARBA" id="ARBA00023242"/>
    </source>
</evidence>
<evidence type="ECO:0000256" key="2">
    <source>
        <dbReference type="ARBA" id="ARBA00010473"/>
    </source>
</evidence>
<comment type="subcellular location">
    <subcellularLocation>
        <location evidence="13">Endoplasmic reticulum membrane</location>
    </subcellularLocation>
    <subcellularLocation>
        <location evidence="13">Nucleus membrane</location>
    </subcellularLocation>
</comment>
<feature type="non-terminal residue" evidence="15">
    <location>
        <position position="141"/>
    </location>
</feature>
<evidence type="ECO:0000313" key="15">
    <source>
        <dbReference type="EMBL" id="EGW30309.1"/>
    </source>
</evidence>
<keyword evidence="6 13" id="KW-0732">Signal</keyword>
<accession>G3ATT3</accession>
<dbReference type="OMA" id="EIRNICH"/>
<evidence type="ECO:0000313" key="16">
    <source>
        <dbReference type="Proteomes" id="UP000000709"/>
    </source>
</evidence>
<name>G3ATT3_SPAPN</name>
<evidence type="ECO:0000256" key="8">
    <source>
        <dbReference type="ARBA" id="ARBA00022989"/>
    </source>
</evidence>
<evidence type="ECO:0000256" key="7">
    <source>
        <dbReference type="ARBA" id="ARBA00022824"/>
    </source>
</evidence>
<evidence type="ECO:0000256" key="4">
    <source>
        <dbReference type="ARBA" id="ARBA00022459"/>
    </source>
</evidence>
<dbReference type="InParanoid" id="G3ATT3"/>
<dbReference type="GO" id="GO:0000742">
    <property type="term" value="P:karyogamy involved in conjugation with cellular fusion"/>
    <property type="evidence" value="ECO:0007669"/>
    <property type="project" value="UniProtKB-UniRule"/>
</dbReference>
<evidence type="ECO:0000256" key="3">
    <source>
        <dbReference type="ARBA" id="ARBA00021601"/>
    </source>
</evidence>
<dbReference type="PANTHER" id="PTHR28012">
    <property type="entry name" value="NUCLEAR FUSION PROTEIN KAR5"/>
    <property type="match status" value="1"/>
</dbReference>
<dbReference type="OrthoDB" id="5311848at2759"/>
<keyword evidence="5" id="KW-0812">Transmembrane</keyword>
<protein>
    <recommendedName>
        <fullName evidence="3">Nuclear fusion protein KAR5</fullName>
    </recommendedName>
    <alternativeName>
        <fullName evidence="12">Karyogamy protein 5</fullName>
    </alternativeName>
</protein>
<keyword evidence="9" id="KW-0472">Membrane</keyword>
<dbReference type="EMBL" id="GL996505">
    <property type="protein sequence ID" value="EGW30309.1"/>
    <property type="molecule type" value="Genomic_DNA"/>
</dbReference>
<comment type="function">
    <text evidence="1 13">Required for nuclear membrane fusion during karyogamy.</text>
</comment>
<comment type="similarity">
    <text evidence="2 13">Belongs to the KAR5 family.</text>
</comment>
<organism evidence="16">
    <name type="scientific">Spathaspora passalidarum (strain NRRL Y-27907 / 11-Y1)</name>
    <dbReference type="NCBI Taxonomy" id="619300"/>
    <lineage>
        <taxon>Eukaryota</taxon>
        <taxon>Fungi</taxon>
        <taxon>Dikarya</taxon>
        <taxon>Ascomycota</taxon>
        <taxon>Saccharomycotina</taxon>
        <taxon>Pichiomycetes</taxon>
        <taxon>Debaryomycetaceae</taxon>
        <taxon>Spathaspora</taxon>
    </lineage>
</organism>
<dbReference type="PANTHER" id="PTHR28012:SF1">
    <property type="entry name" value="NUCLEAR FUSION PROTEIN KAR5"/>
    <property type="match status" value="1"/>
</dbReference>
<reference evidence="15 16" key="1">
    <citation type="journal article" date="2011" name="Proc. Natl. Acad. Sci. U.S.A.">
        <title>Comparative genomics of xylose-fermenting fungi for enhanced biofuel production.</title>
        <authorList>
            <person name="Wohlbach D.J."/>
            <person name="Kuo A."/>
            <person name="Sato T.K."/>
            <person name="Potts K.M."/>
            <person name="Salamov A.A."/>
            <person name="LaButti K.M."/>
            <person name="Sun H."/>
            <person name="Clum A."/>
            <person name="Pangilinan J.L."/>
            <person name="Lindquist E.A."/>
            <person name="Lucas S."/>
            <person name="Lapidus A."/>
            <person name="Jin M."/>
            <person name="Gunawan C."/>
            <person name="Balan V."/>
            <person name="Dale B.E."/>
            <person name="Jeffries T.W."/>
            <person name="Zinkel R."/>
            <person name="Barry K.W."/>
            <person name="Grigoriev I.V."/>
            <person name="Gasch A.P."/>
        </authorList>
    </citation>
    <scope>NUCLEOTIDE SEQUENCE [LARGE SCALE GENOMIC DNA]</scope>
    <source>
        <strain evidence="16">NRRL Y-27907 / 11-Y1</strain>
    </source>
</reference>
<sequence>MNILIFLLLLIANCEEMVIPMDKLADNFVSLISWRSDCAQQALKELIPQCINQGIESITNAQQKSIALQLSICQFEDSGVIYPSQCRGDNLDIEQCILSLERRARYWTTYSGYYQDIKNICHQISLPFEKDQILSIYENIT</sequence>
<keyword evidence="16" id="KW-1185">Reference proteome</keyword>
<feature type="signal peptide" evidence="14">
    <location>
        <begin position="1"/>
        <end position="16"/>
    </location>
</feature>
<keyword evidence="4 13" id="KW-0415">Karyogamy</keyword>
<dbReference type="HOGENOM" id="CLU_1997912_0_0_1"/>
<dbReference type="Pfam" id="PF04163">
    <property type="entry name" value="Tht1"/>
    <property type="match status" value="1"/>
</dbReference>
<evidence type="ECO:0000256" key="13">
    <source>
        <dbReference type="RuleBase" id="RU368082"/>
    </source>
</evidence>
<dbReference type="InterPro" id="IPR007292">
    <property type="entry name" value="Nuclear_fusion_Kar5"/>
</dbReference>
<evidence type="ECO:0000256" key="12">
    <source>
        <dbReference type="ARBA" id="ARBA00031468"/>
    </source>
</evidence>
<keyword evidence="8" id="KW-1133">Transmembrane helix</keyword>
<proteinExistence type="inferred from homology"/>
<dbReference type="AlphaFoldDB" id="G3ATT3"/>
<gene>
    <name evidence="15" type="ORF">SPAPADRAFT_143688</name>
</gene>
<dbReference type="GeneID" id="18870565"/>
<keyword evidence="7 13" id="KW-0256">Endoplasmic reticulum</keyword>
<evidence type="ECO:0000256" key="6">
    <source>
        <dbReference type="ARBA" id="ARBA00022729"/>
    </source>
</evidence>
<dbReference type="KEGG" id="spaa:SPAPADRAFT_143688"/>
<evidence type="ECO:0000256" key="14">
    <source>
        <dbReference type="SAM" id="SignalP"/>
    </source>
</evidence>
<dbReference type="Proteomes" id="UP000000709">
    <property type="component" value="Unassembled WGS sequence"/>
</dbReference>
<dbReference type="RefSeq" id="XP_007377280.1">
    <property type="nucleotide sequence ID" value="XM_007377218.1"/>
</dbReference>
<dbReference type="eggNOG" id="ENOG502QVCQ">
    <property type="taxonomic scope" value="Eukaryota"/>
</dbReference>